<dbReference type="Proteomes" id="UP001266099">
    <property type="component" value="Unassembled WGS sequence"/>
</dbReference>
<dbReference type="EMBL" id="JAVDUJ010000001">
    <property type="protein sequence ID" value="MDR6939649.1"/>
    <property type="molecule type" value="Genomic_DNA"/>
</dbReference>
<dbReference type="InterPro" id="IPR042002">
    <property type="entry name" value="Sortase_C"/>
</dbReference>
<proteinExistence type="predicted"/>
<sequence>MFKALFSRFFVAFLVILGIGLLLYPDIAAWKSQYDQSLLIESESKKIDNAQPAKEAQLAAAHRYNEALASGALLEANQRKAKGVGDIGAAHALSSDIWDYLDILSLGNHGLMARLKIESADIDLPVYHTSGDDVLEKGAGHLQGTSFPVGGIGTRAVITAHRGLANATMFTNLDKMRIGDDIVIEVFGEVLVYRTIETKIVNPDDTESIKADPDRDLLTLVTCTPLGINSHRILVTGERIYPTPQADLDNAGKPSELPRFPWWAVEIAVVLIFLAWWLARGVKAYRKQKTAAQELSQ</sequence>
<dbReference type="InterPro" id="IPR023365">
    <property type="entry name" value="Sortase_dom-sf"/>
</dbReference>
<organism evidence="3 4">
    <name type="scientific">Arcanobacterium hippocoleae</name>
    <dbReference type="NCBI Taxonomy" id="149017"/>
    <lineage>
        <taxon>Bacteria</taxon>
        <taxon>Bacillati</taxon>
        <taxon>Actinomycetota</taxon>
        <taxon>Actinomycetes</taxon>
        <taxon>Actinomycetales</taxon>
        <taxon>Actinomycetaceae</taxon>
        <taxon>Arcanobacterium</taxon>
    </lineage>
</organism>
<dbReference type="Gene3D" id="2.40.260.10">
    <property type="entry name" value="Sortase"/>
    <property type="match status" value="1"/>
</dbReference>
<evidence type="ECO:0000313" key="3">
    <source>
        <dbReference type="EMBL" id="MDR6939649.1"/>
    </source>
</evidence>
<keyword evidence="2" id="KW-1133">Transmembrane helix</keyword>
<dbReference type="NCBIfam" id="TIGR01076">
    <property type="entry name" value="sortase_fam"/>
    <property type="match status" value="1"/>
</dbReference>
<dbReference type="SUPFAM" id="SSF63817">
    <property type="entry name" value="Sortase"/>
    <property type="match status" value="1"/>
</dbReference>
<gene>
    <name evidence="3" type="ORF">J2S36_001192</name>
</gene>
<dbReference type="GO" id="GO:0016787">
    <property type="term" value="F:hydrolase activity"/>
    <property type="evidence" value="ECO:0007669"/>
    <property type="project" value="UniProtKB-KW"/>
</dbReference>
<protein>
    <submittedName>
        <fullName evidence="3">Sortase A</fullName>
        <ecNumber evidence="3">3.4.22.70</ecNumber>
    </submittedName>
</protein>
<keyword evidence="4" id="KW-1185">Reference proteome</keyword>
<dbReference type="EC" id="3.4.22.70" evidence="3"/>
<dbReference type="Pfam" id="PF04203">
    <property type="entry name" value="Sortase"/>
    <property type="match status" value="1"/>
</dbReference>
<comment type="caution">
    <text evidence="3">The sequence shown here is derived from an EMBL/GenBank/DDBJ whole genome shotgun (WGS) entry which is preliminary data.</text>
</comment>
<dbReference type="RefSeq" id="WP_309956486.1">
    <property type="nucleotide sequence ID" value="NZ_JAVDUJ010000001.1"/>
</dbReference>
<keyword evidence="2" id="KW-0812">Transmembrane</keyword>
<keyword evidence="1 3" id="KW-0378">Hydrolase</keyword>
<evidence type="ECO:0000313" key="4">
    <source>
        <dbReference type="Proteomes" id="UP001266099"/>
    </source>
</evidence>
<dbReference type="CDD" id="cd05827">
    <property type="entry name" value="Sortase_C"/>
    <property type="match status" value="1"/>
</dbReference>
<evidence type="ECO:0000256" key="1">
    <source>
        <dbReference type="ARBA" id="ARBA00022801"/>
    </source>
</evidence>
<dbReference type="InterPro" id="IPR005754">
    <property type="entry name" value="Sortase"/>
</dbReference>
<feature type="transmembrane region" description="Helical" evidence="2">
    <location>
        <begin position="260"/>
        <end position="279"/>
    </location>
</feature>
<accession>A0ABU1T2W6</accession>
<reference evidence="3 4" key="1">
    <citation type="submission" date="2023-07" db="EMBL/GenBank/DDBJ databases">
        <title>Sequencing the genomes of 1000 actinobacteria strains.</title>
        <authorList>
            <person name="Klenk H.-P."/>
        </authorList>
    </citation>
    <scope>NUCLEOTIDE SEQUENCE [LARGE SCALE GENOMIC DNA]</scope>
    <source>
        <strain evidence="3 4">DSM 15539</strain>
    </source>
</reference>
<evidence type="ECO:0000256" key="2">
    <source>
        <dbReference type="SAM" id="Phobius"/>
    </source>
</evidence>
<keyword evidence="2" id="KW-0472">Membrane</keyword>
<dbReference type="NCBIfam" id="NF033745">
    <property type="entry name" value="class_C_sortase"/>
    <property type="match status" value="1"/>
</dbReference>
<name>A0ABU1T2W6_9ACTO</name>